<evidence type="ECO:0000256" key="1">
    <source>
        <dbReference type="SAM" id="Phobius"/>
    </source>
</evidence>
<feature type="transmembrane region" description="Helical" evidence="1">
    <location>
        <begin position="239"/>
        <end position="258"/>
    </location>
</feature>
<feature type="transmembrane region" description="Helical" evidence="1">
    <location>
        <begin position="63"/>
        <end position="81"/>
    </location>
</feature>
<dbReference type="EMBL" id="VCEJ01000002">
    <property type="protein sequence ID" value="TLV02388.1"/>
    <property type="molecule type" value="Genomic_DNA"/>
</dbReference>
<organism evidence="2 3">
    <name type="scientific">Dyadobacter luticola</name>
    <dbReference type="NCBI Taxonomy" id="1979387"/>
    <lineage>
        <taxon>Bacteria</taxon>
        <taxon>Pseudomonadati</taxon>
        <taxon>Bacteroidota</taxon>
        <taxon>Cytophagia</taxon>
        <taxon>Cytophagales</taxon>
        <taxon>Spirosomataceae</taxon>
        <taxon>Dyadobacter</taxon>
    </lineage>
</organism>
<feature type="transmembrane region" description="Helical" evidence="1">
    <location>
        <begin position="373"/>
        <end position="396"/>
    </location>
</feature>
<reference evidence="2 3" key="1">
    <citation type="submission" date="2019-05" db="EMBL/GenBank/DDBJ databases">
        <authorList>
            <person name="Qu J.-H."/>
        </authorList>
    </citation>
    <scope>NUCLEOTIDE SEQUENCE [LARGE SCALE GENOMIC DNA]</scope>
    <source>
        <strain evidence="2 3">T17</strain>
    </source>
</reference>
<dbReference type="NCBIfam" id="TIGR04370">
    <property type="entry name" value="glyco_rpt_poly"/>
    <property type="match status" value="1"/>
</dbReference>
<evidence type="ECO:0000313" key="2">
    <source>
        <dbReference type="EMBL" id="TLV02388.1"/>
    </source>
</evidence>
<dbReference type="Proteomes" id="UP000306402">
    <property type="component" value="Unassembled WGS sequence"/>
</dbReference>
<evidence type="ECO:0000313" key="3">
    <source>
        <dbReference type="Proteomes" id="UP000306402"/>
    </source>
</evidence>
<feature type="transmembrane region" description="Helical" evidence="1">
    <location>
        <begin position="183"/>
        <end position="202"/>
    </location>
</feature>
<name>A0A5R9L1V4_9BACT</name>
<keyword evidence="3" id="KW-1185">Reference proteome</keyword>
<keyword evidence="1" id="KW-1133">Transmembrane helix</keyword>
<dbReference type="RefSeq" id="WP_138363597.1">
    <property type="nucleotide sequence ID" value="NZ_VCEJ01000002.1"/>
</dbReference>
<feature type="transmembrane region" description="Helical" evidence="1">
    <location>
        <begin position="333"/>
        <end position="361"/>
    </location>
</feature>
<sequence>MRDPQELAVWINLLLYCCLFLGFQLWARSVRLGSLALFIYAVSSIFGLVFFNSVLSNFSNLKIFPAIFLFVLFLIVVYPIIRFDTSKLWRITFNYNVVYWLSMVIGAISILPAIEVTFLLTKVSQMDQSIFAEIHRLKNEGEGTIDTLQLSGISKIMYVLISRFSDVTPILLFLQLASRKKDWKVIIALLIPIYCVNAMGVVQAGRSTLTYTVVYFLALYLIFKDFLPLNAKKAVRRYGIILLSLVVGIFLFITFARYNQKSVAADVPVIEWISLYAGEGTLYFNEFVWNMRGTTNGDYIFAYFKDLLDFKAFTDVVERRDYWVLKTNIPQHVFYTFIGAVIEDLGKTGGAVFLIFISFLITRATNLARRFLTLSNIIILCIWCKIVISGITFYAYGGHNKTELLIVDLVFALVCVFYRNDASILNKTIETLKAPKGQKRPEVIQ</sequence>
<accession>A0A5R9L1V4</accession>
<keyword evidence="1" id="KW-0472">Membrane</keyword>
<feature type="transmembrane region" description="Helical" evidence="1">
    <location>
        <begin position="7"/>
        <end position="26"/>
    </location>
</feature>
<dbReference type="OrthoDB" id="1079487at2"/>
<comment type="caution">
    <text evidence="2">The sequence shown here is derived from an EMBL/GenBank/DDBJ whole genome shotgun (WGS) entry which is preliminary data.</text>
</comment>
<feature type="transmembrane region" description="Helical" evidence="1">
    <location>
        <begin position="32"/>
        <end position="51"/>
    </location>
</feature>
<dbReference type="AlphaFoldDB" id="A0A5R9L1V4"/>
<protein>
    <submittedName>
        <fullName evidence="2">Oligosaccharide repeat unit polymerase</fullName>
    </submittedName>
</protein>
<feature type="transmembrane region" description="Helical" evidence="1">
    <location>
        <begin position="402"/>
        <end position="418"/>
    </location>
</feature>
<feature type="transmembrane region" description="Helical" evidence="1">
    <location>
        <begin position="97"/>
        <end position="120"/>
    </location>
</feature>
<gene>
    <name evidence="2" type="ORF">FEN17_01755</name>
</gene>
<keyword evidence="1" id="KW-0812">Transmembrane</keyword>
<proteinExistence type="predicted"/>
<feature type="transmembrane region" description="Helical" evidence="1">
    <location>
        <begin position="208"/>
        <end position="227"/>
    </location>
</feature>